<accession>A0A1W1EJB9</accession>
<dbReference type="CDD" id="cd00267">
    <property type="entry name" value="ABC_ATPase"/>
    <property type="match status" value="1"/>
</dbReference>
<dbReference type="PANTHER" id="PTHR32182:SF23">
    <property type="entry name" value="ATP BINDING PROTEIN"/>
    <property type="match status" value="1"/>
</dbReference>
<dbReference type="GO" id="GO:0006302">
    <property type="term" value="P:double-strand break repair"/>
    <property type="evidence" value="ECO:0007669"/>
    <property type="project" value="TreeGrafter"/>
</dbReference>
<feature type="domain" description="ATPase AAA-type core" evidence="2">
    <location>
        <begin position="265"/>
        <end position="445"/>
    </location>
</feature>
<feature type="coiled-coil region" evidence="1">
    <location>
        <begin position="205"/>
        <end position="232"/>
    </location>
</feature>
<organism evidence="3">
    <name type="scientific">hydrothermal vent metagenome</name>
    <dbReference type="NCBI Taxonomy" id="652676"/>
    <lineage>
        <taxon>unclassified sequences</taxon>
        <taxon>metagenomes</taxon>
        <taxon>ecological metagenomes</taxon>
    </lineage>
</organism>
<dbReference type="GO" id="GO:0000731">
    <property type="term" value="P:DNA synthesis involved in DNA repair"/>
    <property type="evidence" value="ECO:0007669"/>
    <property type="project" value="TreeGrafter"/>
</dbReference>
<keyword evidence="1" id="KW-0175">Coiled coil</keyword>
<sequence>MKLKKVEIIKYKNFENIVIDFENNNFSNVYSIASENGGGKSMLLQLIFTVLHSFIDENKKKYINNLLEDYSYKVDKKIDFIKFEIIYNNKNYYLEFFLTPIYWQNMDFNLYSDLKDLYREIELNKIKQSKYQTIYSLKELLQNFNRLTPLFKNNFREAENIFVEIGLANDYEELRIEVNNNKIVEDYKELIDKALKNSYLKFIDTKQLEMTYQDTKKDLNNLKINLENQHLKYITHIQNNSILLLKTDIDNILLQELSNRVFLTAPNSQPFNFLKKDDKVEIFDSLISYSSVLEEVKKDLNNFYTYDFIATDIILEAFKNAFDEDLNIKRKTKKYGNRYDELSDRLKILLKDKEIIENEDGTKVIFKLKNSDIELSPQSLSHGELKRVAIFIWLEHIVPKNSIILMDEIDIALHPKWQYELVDDLTKWSNSSQILLATHSPQILSSTYYKNIIKLENGEVKRYNKPPIDRDINAIITEVMDAPTFPENLLEFHKEYREFINNGKVNTVEAKKLKEKILEYESESSSFFQEINFDLELI</sequence>
<dbReference type="Gene3D" id="3.40.50.300">
    <property type="entry name" value="P-loop containing nucleotide triphosphate hydrolases"/>
    <property type="match status" value="2"/>
</dbReference>
<name>A0A1W1EJB9_9ZZZZ</name>
<dbReference type="InterPro" id="IPR003959">
    <property type="entry name" value="ATPase_AAA_core"/>
</dbReference>
<reference evidence="3" key="1">
    <citation type="submission" date="2016-10" db="EMBL/GenBank/DDBJ databases">
        <authorList>
            <person name="de Groot N.N."/>
        </authorList>
    </citation>
    <scope>NUCLEOTIDE SEQUENCE</scope>
</reference>
<evidence type="ECO:0000313" key="3">
    <source>
        <dbReference type="EMBL" id="SHO80968.1"/>
    </source>
</evidence>
<gene>
    <name evidence="3" type="ORF">MNB_SV-15-20</name>
</gene>
<evidence type="ECO:0000259" key="2">
    <source>
        <dbReference type="Pfam" id="PF13304"/>
    </source>
</evidence>
<dbReference type="GO" id="GO:0005524">
    <property type="term" value="F:ATP binding"/>
    <property type="evidence" value="ECO:0007669"/>
    <property type="project" value="InterPro"/>
</dbReference>
<dbReference type="InterPro" id="IPR027417">
    <property type="entry name" value="P-loop_NTPase"/>
</dbReference>
<dbReference type="EMBL" id="FRYL01000023">
    <property type="protein sequence ID" value="SHO80968.1"/>
    <property type="molecule type" value="Genomic_DNA"/>
</dbReference>
<dbReference type="Pfam" id="PF13304">
    <property type="entry name" value="AAA_21"/>
    <property type="match status" value="1"/>
</dbReference>
<dbReference type="AlphaFoldDB" id="A0A1W1EJB9"/>
<evidence type="ECO:0000256" key="1">
    <source>
        <dbReference type="SAM" id="Coils"/>
    </source>
</evidence>
<dbReference type="SUPFAM" id="SSF52540">
    <property type="entry name" value="P-loop containing nucleoside triphosphate hydrolases"/>
    <property type="match status" value="1"/>
</dbReference>
<dbReference type="GO" id="GO:0016887">
    <property type="term" value="F:ATP hydrolysis activity"/>
    <property type="evidence" value="ECO:0007669"/>
    <property type="project" value="InterPro"/>
</dbReference>
<proteinExistence type="predicted"/>
<protein>
    <recommendedName>
        <fullName evidence="2">ATPase AAA-type core domain-containing protein</fullName>
    </recommendedName>
</protein>
<dbReference type="PANTHER" id="PTHR32182">
    <property type="entry name" value="DNA REPLICATION AND REPAIR PROTEIN RECF"/>
    <property type="match status" value="1"/>
</dbReference>